<accession>A0AC34GPY5</accession>
<reference evidence="2" key="1">
    <citation type="submission" date="2022-11" db="UniProtKB">
        <authorList>
            <consortium name="WormBaseParasite"/>
        </authorList>
    </citation>
    <scope>IDENTIFICATION</scope>
</reference>
<sequence>MLYLKLLKNLGHIKLQRFTGNHIRALLDSAVPEEDGTSKLHKTLMENDALKCFVNTNHAKFEEKFKLGMDALYELALIQDMFKSDILTATEIDQLRDNVYSLENIMKQLPEVRVGHKFHLILKHVPSVAARDKIIGFFSEHGIESMHALVNQLMRRLTVRSNETRLERVIQYVNCVAVTRDQYVSLEMLEDGEEHYDDEQLLFPEDFANEDQEVNEEETIVIDLAELKEQMEEAE</sequence>
<organism evidence="1 2">
    <name type="scientific">Panagrolaimus sp. ES5</name>
    <dbReference type="NCBI Taxonomy" id="591445"/>
    <lineage>
        <taxon>Eukaryota</taxon>
        <taxon>Metazoa</taxon>
        <taxon>Ecdysozoa</taxon>
        <taxon>Nematoda</taxon>
        <taxon>Chromadorea</taxon>
        <taxon>Rhabditida</taxon>
        <taxon>Tylenchina</taxon>
        <taxon>Panagrolaimomorpha</taxon>
        <taxon>Panagrolaimoidea</taxon>
        <taxon>Panagrolaimidae</taxon>
        <taxon>Panagrolaimus</taxon>
    </lineage>
</organism>
<evidence type="ECO:0000313" key="1">
    <source>
        <dbReference type="Proteomes" id="UP000887579"/>
    </source>
</evidence>
<evidence type="ECO:0000313" key="2">
    <source>
        <dbReference type="WBParaSite" id="ES5_v2.g6546.t1"/>
    </source>
</evidence>
<dbReference type="Proteomes" id="UP000887579">
    <property type="component" value="Unplaced"/>
</dbReference>
<proteinExistence type="predicted"/>
<protein>
    <submittedName>
        <fullName evidence="2">Uncharacterized protein</fullName>
    </submittedName>
</protein>
<name>A0AC34GPY5_9BILA</name>
<dbReference type="WBParaSite" id="ES5_v2.g6546.t1">
    <property type="protein sequence ID" value="ES5_v2.g6546.t1"/>
    <property type="gene ID" value="ES5_v2.g6546"/>
</dbReference>